<dbReference type="Proteomes" id="UP000260680">
    <property type="component" value="Unassembled WGS sequence"/>
</dbReference>
<accession>A0A3E2N3Z2</accession>
<dbReference type="EMBL" id="QOHO01000121">
    <property type="protein sequence ID" value="RFZ75717.1"/>
    <property type="molecule type" value="Genomic_DNA"/>
</dbReference>
<name>A0A3E2N3Z2_9FIRM</name>
<comment type="caution">
    <text evidence="1">The sequence shown here is derived from an EMBL/GenBank/DDBJ whole genome shotgun (WGS) entry which is preliminary data.</text>
</comment>
<evidence type="ECO:0000313" key="2">
    <source>
        <dbReference type="Proteomes" id="UP000260680"/>
    </source>
</evidence>
<sequence length="73" mass="8780">MLGSNQFVEIFNYKMLAYACYYDNNMSRCVYYMNMAKKLNLKTYQYVDVDAYLYKSLARMYDDTMEGVEMEIP</sequence>
<protein>
    <submittedName>
        <fullName evidence="1">Uncharacterized protein</fullName>
    </submittedName>
</protein>
<dbReference type="AlphaFoldDB" id="A0A3E2N3Z2"/>
<proteinExistence type="predicted"/>
<organism evidence="1 2">
    <name type="scientific">Lacrimispora amygdalina</name>
    <dbReference type="NCBI Taxonomy" id="253257"/>
    <lineage>
        <taxon>Bacteria</taxon>
        <taxon>Bacillati</taxon>
        <taxon>Bacillota</taxon>
        <taxon>Clostridia</taxon>
        <taxon>Lachnospirales</taxon>
        <taxon>Lachnospiraceae</taxon>
        <taxon>Lacrimispora</taxon>
    </lineage>
</organism>
<reference evidence="1 2" key="1">
    <citation type="submission" date="2018-07" db="EMBL/GenBank/DDBJ databases">
        <title>New species, Clostridium PI-S10-A1B.</title>
        <authorList>
            <person name="Krishna G."/>
            <person name="Summeta K."/>
            <person name="Shikha S."/>
            <person name="Prabhu P.B."/>
            <person name="Suresh K."/>
        </authorList>
    </citation>
    <scope>NUCLEOTIDE SEQUENCE [LARGE SCALE GENOMIC DNA]</scope>
    <source>
        <strain evidence="1 2">PI-S10-A1B</strain>
    </source>
</reference>
<gene>
    <name evidence="1" type="ORF">DS742_27475</name>
</gene>
<evidence type="ECO:0000313" key="1">
    <source>
        <dbReference type="EMBL" id="RFZ75717.1"/>
    </source>
</evidence>